<dbReference type="SMART" id="SM00220">
    <property type="entry name" value="S_TKc"/>
    <property type="match status" value="1"/>
</dbReference>
<feature type="transmembrane region" description="Helical" evidence="11">
    <location>
        <begin position="379"/>
        <end position="400"/>
    </location>
</feature>
<dbReference type="GO" id="GO:0004674">
    <property type="term" value="F:protein serine/threonine kinase activity"/>
    <property type="evidence" value="ECO:0007669"/>
    <property type="project" value="TreeGrafter"/>
</dbReference>
<dbReference type="AlphaFoldDB" id="A0A432MFT5"/>
<feature type="compositionally biased region" description="Basic and acidic residues" evidence="10">
    <location>
        <begin position="510"/>
        <end position="525"/>
    </location>
</feature>
<evidence type="ECO:0000256" key="6">
    <source>
        <dbReference type="ARBA" id="ARBA00022840"/>
    </source>
</evidence>
<evidence type="ECO:0000259" key="12">
    <source>
        <dbReference type="PROSITE" id="PS50011"/>
    </source>
</evidence>
<dbReference type="PROSITE" id="PS00108">
    <property type="entry name" value="PROTEIN_KINASE_ST"/>
    <property type="match status" value="1"/>
</dbReference>
<evidence type="ECO:0000256" key="8">
    <source>
        <dbReference type="ARBA" id="ARBA00023136"/>
    </source>
</evidence>
<feature type="transmembrane region" description="Helical" evidence="11">
    <location>
        <begin position="421"/>
        <end position="441"/>
    </location>
</feature>
<dbReference type="InterPro" id="IPR000719">
    <property type="entry name" value="Prot_kinase_dom"/>
</dbReference>
<evidence type="ECO:0000313" key="14">
    <source>
        <dbReference type="Proteomes" id="UP000280296"/>
    </source>
</evidence>
<evidence type="ECO:0000313" key="13">
    <source>
        <dbReference type="EMBL" id="RUL84983.1"/>
    </source>
</evidence>
<accession>A0A432MFT5</accession>
<dbReference type="InterPro" id="IPR011009">
    <property type="entry name" value="Kinase-like_dom_sf"/>
</dbReference>
<dbReference type="Pfam" id="PF06271">
    <property type="entry name" value="RDD"/>
    <property type="match status" value="1"/>
</dbReference>
<dbReference type="Gene3D" id="1.10.510.10">
    <property type="entry name" value="Transferase(Phosphotransferase) domain 1"/>
    <property type="match status" value="1"/>
</dbReference>
<dbReference type="PANTHER" id="PTHR43289:SF34">
    <property type="entry name" value="SERINE_THREONINE-PROTEIN KINASE YBDM-RELATED"/>
    <property type="match status" value="1"/>
</dbReference>
<dbReference type="InterPro" id="IPR010432">
    <property type="entry name" value="RDD"/>
</dbReference>
<dbReference type="GO" id="GO:0005524">
    <property type="term" value="F:ATP binding"/>
    <property type="evidence" value="ECO:0007669"/>
    <property type="project" value="UniProtKB-UniRule"/>
</dbReference>
<keyword evidence="6 9" id="KW-0067">ATP-binding</keyword>
<dbReference type="GO" id="GO:0016020">
    <property type="term" value="C:membrane"/>
    <property type="evidence" value="ECO:0007669"/>
    <property type="project" value="UniProtKB-SubCell"/>
</dbReference>
<feature type="transmembrane region" description="Helical" evidence="11">
    <location>
        <begin position="461"/>
        <end position="481"/>
    </location>
</feature>
<keyword evidence="3 11" id="KW-0812">Transmembrane</keyword>
<feature type="transmembrane region" description="Helical" evidence="11">
    <location>
        <begin position="764"/>
        <end position="785"/>
    </location>
</feature>
<name>A0A432MFT5_9BACT</name>
<evidence type="ECO:0000256" key="11">
    <source>
        <dbReference type="SAM" id="Phobius"/>
    </source>
</evidence>
<evidence type="ECO:0000256" key="2">
    <source>
        <dbReference type="ARBA" id="ARBA00022679"/>
    </source>
</evidence>
<dbReference type="Gene3D" id="3.30.200.20">
    <property type="entry name" value="Phosphorylase Kinase, domain 1"/>
    <property type="match status" value="1"/>
</dbReference>
<reference evidence="13 14" key="1">
    <citation type="submission" date="2018-12" db="EMBL/GenBank/DDBJ databases">
        <authorList>
            <person name="Toschakov S.V."/>
        </authorList>
    </citation>
    <scope>NUCLEOTIDE SEQUENCE [LARGE SCALE GENOMIC DNA]</scope>
    <source>
        <strain evidence="13 14">GM2012</strain>
    </source>
</reference>
<keyword evidence="8 11" id="KW-0472">Membrane</keyword>
<dbReference type="Proteomes" id="UP000280296">
    <property type="component" value="Unassembled WGS sequence"/>
</dbReference>
<dbReference type="CDD" id="cd14014">
    <property type="entry name" value="STKc_PknB_like"/>
    <property type="match status" value="1"/>
</dbReference>
<comment type="caution">
    <text evidence="13">The sequence shown here is derived from an EMBL/GenBank/DDBJ whole genome shotgun (WGS) entry which is preliminary data.</text>
</comment>
<keyword evidence="5" id="KW-0418">Kinase</keyword>
<evidence type="ECO:0000256" key="1">
    <source>
        <dbReference type="ARBA" id="ARBA00004141"/>
    </source>
</evidence>
<dbReference type="Pfam" id="PF00069">
    <property type="entry name" value="Pkinase"/>
    <property type="match status" value="1"/>
</dbReference>
<reference evidence="13 14" key="2">
    <citation type="submission" date="2019-01" db="EMBL/GenBank/DDBJ databases">
        <title>Tautonia sociabilis, a novel thermotolerant planctomycete of Isosphaeraceae family, isolated from a 4000 m deep subterranean habitat.</title>
        <authorList>
            <person name="Kovaleva O.L."/>
            <person name="Elcheninov A.G."/>
            <person name="Van Heerden E."/>
            <person name="Toshchakov S.V."/>
            <person name="Novikov A."/>
            <person name="Bonch-Osmolovskaya E.A."/>
            <person name="Kublanov I.V."/>
        </authorList>
    </citation>
    <scope>NUCLEOTIDE SEQUENCE [LARGE SCALE GENOMIC DNA]</scope>
    <source>
        <strain evidence="13 14">GM2012</strain>
    </source>
</reference>
<evidence type="ECO:0000256" key="5">
    <source>
        <dbReference type="ARBA" id="ARBA00022777"/>
    </source>
</evidence>
<proteinExistence type="predicted"/>
<sequence length="923" mass="100109">MASVSCRRCGRRLEFSGARPLFCAYCGQPLDGPGLEATIDYTPSPAADSGPDTAADPAADVAVELPDRLAGYRLIRRIGDGGMGSVFEAEDEAHGRRVALKILSDRLGSGSDAIERFRQEGRLAATISHPRCVFVLAADEVGGRPYIVMELMTGQTLQGLVEQGGPLPVEEAVARVLDVIEGLAEAHRVGVIHRDVKPSNCFLERDGRVKIGDFGLSKSLATDARLTRTGSFIGTPLYASPEQIKGEPVDVRTDIYSVSATLYFLLAGCPPFEANDAAAALARIVSEAPRPLRERRPDIPAGLESAVLRGLERDRDRRWRTLDELRDALLPFAPHPIPDAGPAGRLGAFLVDAAVIAALWAVLHLLAFRPLFGELWGMMVADVVSWVAYFGPIEGLWGAALGKRLFRIRVFRADRRAEPGIIRATLRALALYAIVALPWSLSTTVREASWGDRIPRWGLESAAVAVARLGLPILGLAAVIAPMRRRNGYRGLHEFLSRTRTVRLPRASRRREPATRRRSARDSSVVRRPAGVLSRIGPYRIRGAVRWEADRRVLTAEDSGLGREVWVVLGPPGGPQPAPPRRDLNRPTRSRWISGGDLPEGRWDAYTAPSGAPVVDVAGPDGLPWGEVRPMLAELAEELAAAINDGTLPDVLGPEQVWVEPDGRVQLVDPLAGAPPGPSPVSPDRRALDLIARVAALALEGGRRRLSDGSSPIRAPVPRHARIVLDRLTGSPPPFDLLSEVRDALRSMAGEPDELGFVPRGNRLWTYLGSIPLRLAAAALAVTILDAIGEPSLHSAPGWLHQDQFEAILIVFFFLGGSMAVASLTRWRWITGLIGADLVRDDGLPPGRARCALRELAAWTPPLLLGLLASFLSSSASWDSPPWAVWGLWTLPGLWALADMAHELVFPGRMLHDRLSRTRLVPL</sequence>
<keyword evidence="7 11" id="KW-1133">Transmembrane helix</keyword>
<evidence type="ECO:0000256" key="3">
    <source>
        <dbReference type="ARBA" id="ARBA00022692"/>
    </source>
</evidence>
<feature type="transmembrane region" description="Helical" evidence="11">
    <location>
        <begin position="346"/>
        <end position="367"/>
    </location>
</feature>
<dbReference type="EMBL" id="RYZH01000043">
    <property type="protein sequence ID" value="RUL84983.1"/>
    <property type="molecule type" value="Genomic_DNA"/>
</dbReference>
<keyword evidence="2" id="KW-0808">Transferase</keyword>
<feature type="region of interest" description="Disordered" evidence="10">
    <location>
        <begin position="505"/>
        <end position="525"/>
    </location>
</feature>
<dbReference type="InterPro" id="IPR008271">
    <property type="entry name" value="Ser/Thr_kinase_AS"/>
</dbReference>
<keyword evidence="4 9" id="KW-0547">Nucleotide-binding</keyword>
<evidence type="ECO:0000256" key="4">
    <source>
        <dbReference type="ARBA" id="ARBA00022741"/>
    </source>
</evidence>
<dbReference type="PROSITE" id="PS00107">
    <property type="entry name" value="PROTEIN_KINASE_ATP"/>
    <property type="match status" value="1"/>
</dbReference>
<comment type="subcellular location">
    <subcellularLocation>
        <location evidence="1">Membrane</location>
        <topology evidence="1">Multi-pass membrane protein</topology>
    </subcellularLocation>
</comment>
<keyword evidence="14" id="KW-1185">Reference proteome</keyword>
<feature type="binding site" evidence="9">
    <location>
        <position position="101"/>
    </location>
    <ligand>
        <name>ATP</name>
        <dbReference type="ChEBI" id="CHEBI:30616"/>
    </ligand>
</feature>
<feature type="domain" description="Protein kinase" evidence="12">
    <location>
        <begin position="72"/>
        <end position="330"/>
    </location>
</feature>
<evidence type="ECO:0000256" key="10">
    <source>
        <dbReference type="SAM" id="MobiDB-lite"/>
    </source>
</evidence>
<dbReference type="SUPFAM" id="SSF56112">
    <property type="entry name" value="Protein kinase-like (PK-like)"/>
    <property type="match status" value="1"/>
</dbReference>
<dbReference type="PANTHER" id="PTHR43289">
    <property type="entry name" value="MITOGEN-ACTIVATED PROTEIN KINASE KINASE KINASE 20-RELATED"/>
    <property type="match status" value="1"/>
</dbReference>
<organism evidence="13 14">
    <name type="scientific">Tautonia sociabilis</name>
    <dbReference type="NCBI Taxonomy" id="2080755"/>
    <lineage>
        <taxon>Bacteria</taxon>
        <taxon>Pseudomonadati</taxon>
        <taxon>Planctomycetota</taxon>
        <taxon>Planctomycetia</taxon>
        <taxon>Isosphaerales</taxon>
        <taxon>Isosphaeraceae</taxon>
        <taxon>Tautonia</taxon>
    </lineage>
</organism>
<feature type="region of interest" description="Disordered" evidence="10">
    <location>
        <begin position="569"/>
        <end position="597"/>
    </location>
</feature>
<evidence type="ECO:0000256" key="9">
    <source>
        <dbReference type="PROSITE-ProRule" id="PRU10141"/>
    </source>
</evidence>
<dbReference type="InterPro" id="IPR017441">
    <property type="entry name" value="Protein_kinase_ATP_BS"/>
</dbReference>
<feature type="transmembrane region" description="Helical" evidence="11">
    <location>
        <begin position="805"/>
        <end position="824"/>
    </location>
</feature>
<dbReference type="PROSITE" id="PS50011">
    <property type="entry name" value="PROTEIN_KINASE_DOM"/>
    <property type="match status" value="1"/>
</dbReference>
<protein>
    <recommendedName>
        <fullName evidence="12">Protein kinase domain-containing protein</fullName>
    </recommendedName>
</protein>
<evidence type="ECO:0000256" key="7">
    <source>
        <dbReference type="ARBA" id="ARBA00022989"/>
    </source>
</evidence>
<gene>
    <name evidence="13" type="ORF">TsocGM_19255</name>
</gene>